<evidence type="ECO:0000256" key="1">
    <source>
        <dbReference type="ARBA" id="ARBA00000945"/>
    </source>
</evidence>
<evidence type="ECO:0000256" key="2">
    <source>
        <dbReference type="ARBA" id="ARBA00004844"/>
    </source>
</evidence>
<dbReference type="PROSITE" id="PS51855">
    <property type="entry name" value="MGS"/>
    <property type="match status" value="1"/>
</dbReference>
<dbReference type="InterPro" id="IPR002695">
    <property type="entry name" value="PurH-like"/>
</dbReference>
<protein>
    <recommendedName>
        <fullName evidence="7">Bifunctional purine biosynthesis protein ATIC</fullName>
        <ecNumber evidence="5">2.1.2.3</ecNumber>
        <ecNumber evidence="6">3.5.4.10</ecNumber>
    </recommendedName>
    <alternativeName>
        <fullName evidence="12">AICAR transformylase/inosine monophosphate cyclohydrolase</fullName>
    </alternativeName>
</protein>
<evidence type="ECO:0000313" key="18">
    <source>
        <dbReference type="Proteomes" id="UP000759131"/>
    </source>
</evidence>
<name>A0A7R9L620_9ACAR</name>
<dbReference type="PANTHER" id="PTHR11692">
    <property type="entry name" value="BIFUNCTIONAL PURINE BIOSYNTHESIS PROTEIN PURH"/>
    <property type="match status" value="1"/>
</dbReference>
<comment type="pathway">
    <text evidence="3">Purine metabolism; IMP biosynthesis via de novo pathway; 5-formamido-1-(5-phospho-D-ribosyl)imidazole-4-carboxamide from 5-amino-1-(5-phospho-D-ribosyl)imidazole-4-carboxamide (10-formyl THF route): step 1/1.</text>
</comment>
<dbReference type="GO" id="GO:0006189">
    <property type="term" value="P:'de novo' IMP biosynthetic process"/>
    <property type="evidence" value="ECO:0007669"/>
    <property type="project" value="UniProtKB-UniPathway"/>
</dbReference>
<reference evidence="17" key="1">
    <citation type="submission" date="2020-11" db="EMBL/GenBank/DDBJ databases">
        <authorList>
            <person name="Tran Van P."/>
        </authorList>
    </citation>
    <scope>NUCLEOTIDE SEQUENCE</scope>
</reference>
<dbReference type="GO" id="GO:0003937">
    <property type="term" value="F:IMP cyclohydrolase activity"/>
    <property type="evidence" value="ECO:0007669"/>
    <property type="project" value="UniProtKB-EC"/>
</dbReference>
<dbReference type="InterPro" id="IPR011607">
    <property type="entry name" value="MGS-like_dom"/>
</dbReference>
<feature type="non-terminal residue" evidence="17">
    <location>
        <position position="1"/>
    </location>
</feature>
<dbReference type="GO" id="GO:0004643">
    <property type="term" value="F:phosphoribosylaminoimidazolecarboxamide formyltransferase activity"/>
    <property type="evidence" value="ECO:0007669"/>
    <property type="project" value="UniProtKB-EC"/>
</dbReference>
<evidence type="ECO:0000256" key="6">
    <source>
        <dbReference type="ARBA" id="ARBA00012712"/>
    </source>
</evidence>
<evidence type="ECO:0000256" key="5">
    <source>
        <dbReference type="ARBA" id="ARBA00012253"/>
    </source>
</evidence>
<evidence type="ECO:0000256" key="15">
    <source>
        <dbReference type="ARBA" id="ARBA00048341"/>
    </source>
</evidence>
<comment type="pathway">
    <text evidence="2">Purine metabolism; IMP biosynthesis via de novo pathway; IMP from 5-formamido-1-(5-phospho-D-ribosyl)imidazole-4-carboxamide: step 1/1.</text>
</comment>
<keyword evidence="11" id="KW-0511">Multifunctional enzyme</keyword>
<evidence type="ECO:0000256" key="7">
    <source>
        <dbReference type="ARBA" id="ARBA00017905"/>
    </source>
</evidence>
<dbReference type="SMART" id="SM00851">
    <property type="entry name" value="MGS"/>
    <property type="match status" value="1"/>
</dbReference>
<keyword evidence="8" id="KW-0808">Transferase</keyword>
<comment type="catalytic activity">
    <reaction evidence="1">
        <text>10-formyldihydrofolate + 5-amino-1-(5-phospho-beta-D-ribosyl)imidazole-4-carboxamide = 5-formamido-1-(5-phospho-D-ribosyl)imidazole-4-carboxamide + 7,8-dihydrofolate</text>
        <dbReference type="Rhea" id="RHEA:59144"/>
        <dbReference type="ChEBI" id="CHEBI:57451"/>
        <dbReference type="ChEBI" id="CHEBI:57452"/>
        <dbReference type="ChEBI" id="CHEBI:58467"/>
        <dbReference type="ChEBI" id="CHEBI:58475"/>
    </reaction>
    <physiologicalReaction direction="left-to-right" evidence="1">
        <dbReference type="Rhea" id="RHEA:59145"/>
    </physiologicalReaction>
</comment>
<comment type="catalytic activity">
    <reaction evidence="14">
        <text>(6R)-10-formyltetrahydrofolate + 5-amino-1-(5-phospho-beta-D-ribosyl)imidazole-4-carboxamide = 5-formamido-1-(5-phospho-D-ribosyl)imidazole-4-carboxamide + (6S)-5,6,7,8-tetrahydrofolate</text>
        <dbReference type="Rhea" id="RHEA:22192"/>
        <dbReference type="ChEBI" id="CHEBI:57453"/>
        <dbReference type="ChEBI" id="CHEBI:58467"/>
        <dbReference type="ChEBI" id="CHEBI:58475"/>
        <dbReference type="ChEBI" id="CHEBI:195366"/>
        <dbReference type="EC" id="2.1.2.3"/>
    </reaction>
    <physiologicalReaction direction="left-to-right" evidence="14">
        <dbReference type="Rhea" id="RHEA:22193"/>
    </physiologicalReaction>
</comment>
<keyword evidence="9" id="KW-0658">Purine biosynthesis</keyword>
<evidence type="ECO:0000256" key="4">
    <source>
        <dbReference type="ARBA" id="ARBA00007667"/>
    </source>
</evidence>
<dbReference type="InterPro" id="IPR036914">
    <property type="entry name" value="MGS-like_dom_sf"/>
</dbReference>
<dbReference type="PANTHER" id="PTHR11692:SF0">
    <property type="entry name" value="BIFUNCTIONAL PURINE BIOSYNTHESIS PROTEIN ATIC"/>
    <property type="match status" value="1"/>
</dbReference>
<feature type="domain" description="MGS-like" evidence="16">
    <location>
        <begin position="1"/>
        <end position="144"/>
    </location>
</feature>
<dbReference type="InterPro" id="IPR016193">
    <property type="entry name" value="Cytidine_deaminase-like"/>
</dbReference>
<dbReference type="SMART" id="SM00798">
    <property type="entry name" value="AICARFT_IMPCHas"/>
    <property type="match status" value="1"/>
</dbReference>
<gene>
    <name evidence="17" type="ORF">OSB1V03_LOCUS15962</name>
</gene>
<comment type="similarity">
    <text evidence="4">Belongs to the PurH family.</text>
</comment>
<dbReference type="EMBL" id="CAJPIZ010017193">
    <property type="protein sequence ID" value="CAG2116001.1"/>
    <property type="molecule type" value="Genomic_DNA"/>
</dbReference>
<evidence type="ECO:0000256" key="3">
    <source>
        <dbReference type="ARBA" id="ARBA00004954"/>
    </source>
</evidence>
<comment type="subunit">
    <text evidence="13">Homodimer. Associates with internalized INSR complexes on Golgi/endosomal membranes. Interacts with INSR; ATIC together with PRKAA2/AMPK2 and HACD3/PTPLAD1 is proposed to be part of a signaling network regulating INSR autophosphorylation and endocytosis.</text>
</comment>
<dbReference type="Pfam" id="PF02142">
    <property type="entry name" value="MGS"/>
    <property type="match status" value="1"/>
</dbReference>
<feature type="non-terminal residue" evidence="17">
    <location>
        <position position="282"/>
    </location>
</feature>
<dbReference type="UniPathway" id="UPA00074">
    <property type="reaction ID" value="UER00133"/>
</dbReference>
<evidence type="ECO:0000256" key="8">
    <source>
        <dbReference type="ARBA" id="ARBA00022679"/>
    </source>
</evidence>
<keyword evidence="18" id="KW-1185">Reference proteome</keyword>
<dbReference type="OrthoDB" id="6017153at2759"/>
<dbReference type="EC" id="2.1.2.3" evidence="5"/>
<evidence type="ECO:0000313" key="17">
    <source>
        <dbReference type="EMBL" id="CAD7635571.1"/>
    </source>
</evidence>
<accession>A0A7R9L620</accession>
<dbReference type="Gene3D" id="3.40.50.1380">
    <property type="entry name" value="Methylglyoxal synthase-like domain"/>
    <property type="match status" value="1"/>
</dbReference>
<dbReference type="SUPFAM" id="SSF52335">
    <property type="entry name" value="Methylglyoxal synthase-like"/>
    <property type="match status" value="1"/>
</dbReference>
<dbReference type="Pfam" id="PF01808">
    <property type="entry name" value="AICARFT_IMPCHas"/>
    <property type="match status" value="1"/>
</dbReference>
<organism evidence="17">
    <name type="scientific">Medioppia subpectinata</name>
    <dbReference type="NCBI Taxonomy" id="1979941"/>
    <lineage>
        <taxon>Eukaryota</taxon>
        <taxon>Metazoa</taxon>
        <taxon>Ecdysozoa</taxon>
        <taxon>Arthropoda</taxon>
        <taxon>Chelicerata</taxon>
        <taxon>Arachnida</taxon>
        <taxon>Acari</taxon>
        <taxon>Acariformes</taxon>
        <taxon>Sarcoptiformes</taxon>
        <taxon>Oribatida</taxon>
        <taxon>Brachypylina</taxon>
        <taxon>Oppioidea</taxon>
        <taxon>Oppiidae</taxon>
        <taxon>Medioppia</taxon>
    </lineage>
</organism>
<dbReference type="EC" id="3.5.4.10" evidence="6"/>
<dbReference type="FunFam" id="3.40.50.1380:FF:000003">
    <property type="entry name" value="Bifunctional purine biosynthesis protein"/>
    <property type="match status" value="1"/>
</dbReference>
<dbReference type="InterPro" id="IPR024051">
    <property type="entry name" value="AICAR_Tfase_dup_dom_sf"/>
</dbReference>
<sequence>ITGYAVLSVSNKTGLLDFAKKLNGVGLKLVASGGTAKLVRDAGIPVDDVSDITGAPEMLGGRVKTLHPAIHAGILARKTDSDLQDMKRQNFRYVNLVVCNLYPFVETISAANVNIADAVEQVDIGGVTLLRAAAKNHARVTVICDPKDYDIVVKELVANKEVSEATRKRLAVKAFNHTALYDSAISNYFRAQYNGNVSQLSLRYGMNPHQKPAQLYTFEDKLPLTVVNGSPGFINLCDALNAYQLVRDLKKALGLPAATSFKHVSPAGAAIAVPLNKEQLKL</sequence>
<keyword evidence="10" id="KW-0378">Hydrolase</keyword>
<dbReference type="Gene3D" id="3.40.140.20">
    <property type="match status" value="1"/>
</dbReference>
<comment type="catalytic activity">
    <reaction evidence="15">
        <text>IMP + H2O = 5-formamido-1-(5-phospho-D-ribosyl)imidazole-4-carboxamide</text>
        <dbReference type="Rhea" id="RHEA:18445"/>
        <dbReference type="ChEBI" id="CHEBI:15377"/>
        <dbReference type="ChEBI" id="CHEBI:58053"/>
        <dbReference type="ChEBI" id="CHEBI:58467"/>
        <dbReference type="EC" id="3.5.4.10"/>
    </reaction>
    <physiologicalReaction direction="right-to-left" evidence="15">
        <dbReference type="Rhea" id="RHEA:18447"/>
    </physiologicalReaction>
</comment>
<dbReference type="GO" id="GO:0005829">
    <property type="term" value="C:cytosol"/>
    <property type="evidence" value="ECO:0007669"/>
    <property type="project" value="TreeGrafter"/>
</dbReference>
<dbReference type="EMBL" id="OC871768">
    <property type="protein sequence ID" value="CAD7635571.1"/>
    <property type="molecule type" value="Genomic_DNA"/>
</dbReference>
<dbReference type="AlphaFoldDB" id="A0A7R9L620"/>
<evidence type="ECO:0000256" key="10">
    <source>
        <dbReference type="ARBA" id="ARBA00022801"/>
    </source>
</evidence>
<dbReference type="Proteomes" id="UP000759131">
    <property type="component" value="Unassembled WGS sequence"/>
</dbReference>
<evidence type="ECO:0000256" key="13">
    <source>
        <dbReference type="ARBA" id="ARBA00046691"/>
    </source>
</evidence>
<evidence type="ECO:0000256" key="12">
    <source>
        <dbReference type="ARBA" id="ARBA00032307"/>
    </source>
</evidence>
<evidence type="ECO:0000256" key="11">
    <source>
        <dbReference type="ARBA" id="ARBA00023268"/>
    </source>
</evidence>
<dbReference type="SUPFAM" id="SSF53927">
    <property type="entry name" value="Cytidine deaminase-like"/>
    <property type="match status" value="1"/>
</dbReference>
<evidence type="ECO:0000256" key="9">
    <source>
        <dbReference type="ARBA" id="ARBA00022755"/>
    </source>
</evidence>
<proteinExistence type="inferred from homology"/>
<dbReference type="CDD" id="cd01421">
    <property type="entry name" value="IMPCH"/>
    <property type="match status" value="1"/>
</dbReference>
<evidence type="ECO:0000256" key="14">
    <source>
        <dbReference type="ARBA" id="ARBA00047515"/>
    </source>
</evidence>
<evidence type="ECO:0000259" key="16">
    <source>
        <dbReference type="PROSITE" id="PS51855"/>
    </source>
</evidence>